<dbReference type="PROSITE" id="PS00622">
    <property type="entry name" value="HTH_LUXR_1"/>
    <property type="match status" value="1"/>
</dbReference>
<evidence type="ECO:0000259" key="4">
    <source>
        <dbReference type="PROSITE" id="PS50043"/>
    </source>
</evidence>
<protein>
    <recommendedName>
        <fullName evidence="4">HTH luxR-type domain-containing protein</fullName>
    </recommendedName>
</protein>
<dbReference type="PANTHER" id="PTHR44688:SF16">
    <property type="entry name" value="DNA-BINDING TRANSCRIPTIONAL ACTIVATOR DEVR_DOSR"/>
    <property type="match status" value="1"/>
</dbReference>
<dbReference type="SUPFAM" id="SSF46894">
    <property type="entry name" value="C-terminal effector domain of the bipartite response regulators"/>
    <property type="match status" value="1"/>
</dbReference>
<organism evidence="5 6">
    <name type="scientific">Roseateles aquatilis</name>
    <dbReference type="NCBI Taxonomy" id="431061"/>
    <lineage>
        <taxon>Bacteria</taxon>
        <taxon>Pseudomonadati</taxon>
        <taxon>Pseudomonadota</taxon>
        <taxon>Betaproteobacteria</taxon>
        <taxon>Burkholderiales</taxon>
        <taxon>Sphaerotilaceae</taxon>
        <taxon>Roseateles</taxon>
    </lineage>
</organism>
<dbReference type="GO" id="GO:0006355">
    <property type="term" value="P:regulation of DNA-templated transcription"/>
    <property type="evidence" value="ECO:0007669"/>
    <property type="project" value="InterPro"/>
</dbReference>
<dbReference type="EMBL" id="NIOF01000019">
    <property type="protein sequence ID" value="OWQ83820.1"/>
    <property type="molecule type" value="Genomic_DNA"/>
</dbReference>
<dbReference type="RefSeq" id="WP_088388114.1">
    <property type="nucleotide sequence ID" value="NZ_NIOF01000019.1"/>
</dbReference>
<keyword evidence="3" id="KW-0804">Transcription</keyword>
<keyword evidence="6" id="KW-1185">Reference proteome</keyword>
<dbReference type="GO" id="GO:0003677">
    <property type="term" value="F:DNA binding"/>
    <property type="evidence" value="ECO:0007669"/>
    <property type="project" value="UniProtKB-KW"/>
</dbReference>
<evidence type="ECO:0000256" key="3">
    <source>
        <dbReference type="ARBA" id="ARBA00023163"/>
    </source>
</evidence>
<dbReference type="InterPro" id="IPR016032">
    <property type="entry name" value="Sig_transdc_resp-reg_C-effctor"/>
</dbReference>
<dbReference type="Pfam" id="PF00196">
    <property type="entry name" value="GerE"/>
    <property type="match status" value="1"/>
</dbReference>
<keyword evidence="2" id="KW-0238">DNA-binding</keyword>
<evidence type="ECO:0000313" key="5">
    <source>
        <dbReference type="EMBL" id="OWQ83820.1"/>
    </source>
</evidence>
<dbReference type="InterPro" id="IPR000792">
    <property type="entry name" value="Tscrpt_reg_LuxR_C"/>
</dbReference>
<proteinExistence type="predicted"/>
<dbReference type="PRINTS" id="PR00038">
    <property type="entry name" value="HTHLUXR"/>
</dbReference>
<sequence>MPHRLTLLTARERQVLRLVAAGLPSSAIAGELMLSVHTVRVHRVNLLRKLQVRNSAEMMLILHAAEARARNDADDLLPNARRR</sequence>
<comment type="caution">
    <text evidence="5">The sequence shown here is derived from an EMBL/GenBank/DDBJ whole genome shotgun (WGS) entry which is preliminary data.</text>
</comment>
<dbReference type="Gene3D" id="1.10.10.10">
    <property type="entry name" value="Winged helix-like DNA-binding domain superfamily/Winged helix DNA-binding domain"/>
    <property type="match status" value="1"/>
</dbReference>
<dbReference type="InterPro" id="IPR036388">
    <property type="entry name" value="WH-like_DNA-bd_sf"/>
</dbReference>
<dbReference type="PROSITE" id="PS50043">
    <property type="entry name" value="HTH_LUXR_2"/>
    <property type="match status" value="1"/>
</dbReference>
<dbReference type="PANTHER" id="PTHR44688">
    <property type="entry name" value="DNA-BINDING TRANSCRIPTIONAL ACTIVATOR DEVR_DOSR"/>
    <property type="match status" value="1"/>
</dbReference>
<gene>
    <name evidence="5" type="ORF">CDN99_25480</name>
</gene>
<evidence type="ECO:0000313" key="6">
    <source>
        <dbReference type="Proteomes" id="UP000197468"/>
    </source>
</evidence>
<dbReference type="AlphaFoldDB" id="A0A246IUC6"/>
<feature type="domain" description="HTH luxR-type" evidence="4">
    <location>
        <begin position="1"/>
        <end position="66"/>
    </location>
</feature>
<reference evidence="5 6" key="1">
    <citation type="journal article" date="2008" name="Int. J. Syst. Evol. Microbiol.">
        <title>Description of Roseateles aquatilis sp. nov. and Roseateles terrae sp. nov., in the class Betaproteobacteria, and emended description of the genus Roseateles.</title>
        <authorList>
            <person name="Gomila M."/>
            <person name="Bowien B."/>
            <person name="Falsen E."/>
            <person name="Moore E.R."/>
            <person name="Lalucat J."/>
        </authorList>
    </citation>
    <scope>NUCLEOTIDE SEQUENCE [LARGE SCALE GENOMIC DNA]</scope>
    <source>
        <strain evidence="5 6">CCUG 48205</strain>
    </source>
</reference>
<evidence type="ECO:0000256" key="1">
    <source>
        <dbReference type="ARBA" id="ARBA00023015"/>
    </source>
</evidence>
<evidence type="ECO:0000256" key="2">
    <source>
        <dbReference type="ARBA" id="ARBA00023125"/>
    </source>
</evidence>
<dbReference type="Proteomes" id="UP000197468">
    <property type="component" value="Unassembled WGS sequence"/>
</dbReference>
<accession>A0A246IUC6</accession>
<keyword evidence="1" id="KW-0805">Transcription regulation</keyword>
<name>A0A246IUC6_9BURK</name>
<dbReference type="CDD" id="cd06170">
    <property type="entry name" value="LuxR_C_like"/>
    <property type="match status" value="1"/>
</dbReference>
<dbReference type="OrthoDB" id="9129394at2"/>
<dbReference type="SMART" id="SM00421">
    <property type="entry name" value="HTH_LUXR"/>
    <property type="match status" value="1"/>
</dbReference>